<protein>
    <submittedName>
        <fullName evidence="1">Phage integrase family protein</fullName>
    </submittedName>
</protein>
<name>A0ACC6RY92_9BURK</name>
<sequence length="635" mass="69895">MNAPDRRLTRQHFALYRGWLEGAPLESLHRAWGDAGTDVRVTRRLIATMRDTLAVAARRMRDHDAAHLLRLKPGSIPAAELHGRDDTPSLEDYRARVDPDGFYGEAELLDLYRADFPPDSSPRVDRRIARNARLRTRQVAALARMERALAEEPAPGHPVDGWFEPAIAGRLQAAGLVTLADLLALIERRRHRWHTDVPRLGPKGAQRITDWLALHASSLQAILSPLAVMPRRSLPAGHPALTRPTVTAGIAPLEAFAVPRELDGSAGSNRAPIPAEGAEFRSDIEAIHAWIRVRGVNSEHTARAYRREAERLLLWAVVAKGKAFSSLNVSDVDAYLNGFLADPQPAGRWVGRAKAERFDPAWRPFTGPLPASSRETARKILSALCAWLVKVRYLLANPFDALPRLQVARPDVDTHGRTLTHAQWRYVLQTVSVLNPTHAQQRDAFALLFAYATGLRRAELAGATLGALDRKGLDGTLDDAWTLRVDGKGGKVRYVPMPGRLMDALRALLRLTPGGPLTPDTAPRDMPLLASTTTGRPMTADGIGLLFRRIFARAAAQLERRYPGAAADLKRASTRWLRHTHANHALDAGSDLRDVKDQLGHASLGTTTLYTKGDAARRYQSVERFFDASLDAAAG</sequence>
<evidence type="ECO:0000313" key="2">
    <source>
        <dbReference type="Proteomes" id="UP001392318"/>
    </source>
</evidence>
<dbReference type="EMBL" id="JAYMRU010000050">
    <property type="protein sequence ID" value="MEM5405885.1"/>
    <property type="molecule type" value="Genomic_DNA"/>
</dbReference>
<dbReference type="Proteomes" id="UP001392318">
    <property type="component" value="Unassembled WGS sequence"/>
</dbReference>
<organism evidence="1 2">
    <name type="scientific">Paraburkholderia unamae</name>
    <dbReference type="NCBI Taxonomy" id="219649"/>
    <lineage>
        <taxon>Bacteria</taxon>
        <taxon>Pseudomonadati</taxon>
        <taxon>Pseudomonadota</taxon>
        <taxon>Betaproteobacteria</taxon>
        <taxon>Burkholderiales</taxon>
        <taxon>Burkholderiaceae</taxon>
        <taxon>Paraburkholderia</taxon>
    </lineage>
</organism>
<accession>A0ACC6RY92</accession>
<reference evidence="1" key="1">
    <citation type="submission" date="2024-01" db="EMBL/GenBank/DDBJ databases">
        <title>The diversity of rhizobia nodulating Mimosa spp. in eleven states of Brazil covering several biomes is determined by host plant, location, and edaphic factors.</title>
        <authorList>
            <person name="Rouws L."/>
            <person name="Barauna A."/>
            <person name="Beukes C."/>
            <person name="De Faria S.M."/>
            <person name="Gross E."/>
            <person name="Dos Reis Junior F.B."/>
            <person name="Simon M."/>
            <person name="Maluk M."/>
            <person name="Odee D.W."/>
            <person name="Kenicer G."/>
            <person name="Young J.P.W."/>
            <person name="Reis V.M."/>
            <person name="Zilli J."/>
            <person name="James E.K."/>
        </authorList>
    </citation>
    <scope>NUCLEOTIDE SEQUENCE</scope>
    <source>
        <strain evidence="1">JPY452</strain>
    </source>
</reference>
<gene>
    <name evidence="1" type="ORF">VSR83_38835</name>
</gene>
<evidence type="ECO:0000313" key="1">
    <source>
        <dbReference type="EMBL" id="MEM5405885.1"/>
    </source>
</evidence>
<keyword evidence="2" id="KW-1185">Reference proteome</keyword>
<proteinExistence type="predicted"/>
<comment type="caution">
    <text evidence="1">The sequence shown here is derived from an EMBL/GenBank/DDBJ whole genome shotgun (WGS) entry which is preliminary data.</text>
</comment>